<feature type="domain" description="Alpha/beta hydrolase fold-3" evidence="2">
    <location>
        <begin position="50"/>
        <end position="171"/>
    </location>
</feature>
<dbReference type="Pfam" id="PF07859">
    <property type="entry name" value="Abhydrolase_3"/>
    <property type="match status" value="1"/>
</dbReference>
<comment type="caution">
    <text evidence="3">The sequence shown here is derived from an EMBL/GenBank/DDBJ whole genome shotgun (WGS) entry which is preliminary data.</text>
</comment>
<protein>
    <recommendedName>
        <fullName evidence="2">Alpha/beta hydrolase fold-3 domain-containing protein</fullName>
    </recommendedName>
</protein>
<sequence>MSDLAASPKFAPFSVTDFTYKTVGDTPIEASILIPKAMLENHGKKVPLAVRFHGGFLVTGHRLFADWYPQFILDFCQQHGAIVITADYRLMPEAKGTEILDDIKDFYAWLLTPGNLHSHLPAGVEVDPNNLLVTGESAGGYLAFMSTLIAPSAIKAVVMHYPMLDLRAAHYTEAYVKHIFNPPVPQIPGHVLADYLAGLKGGEIVTSAIPLARVPLAMSMVQQGRFEELFGGERSLYPLDLLEDGAMDSVRLPAMWIMHGKQDSAVPVEGTHRFVEKLRESVPGVEVHVSLEEGEHGFDNHAPGSGEAATLETGWVAEGLGFVERYWHARAS</sequence>
<dbReference type="PANTHER" id="PTHR48081:SF3">
    <property type="entry name" value="ALPHA_BETA HYDROLASE FOLD-3 DOMAIN-CONTAINING PROTEIN"/>
    <property type="match status" value="1"/>
</dbReference>
<dbReference type="GO" id="GO:0016787">
    <property type="term" value="F:hydrolase activity"/>
    <property type="evidence" value="ECO:0007669"/>
    <property type="project" value="UniProtKB-KW"/>
</dbReference>
<evidence type="ECO:0000259" key="2">
    <source>
        <dbReference type="Pfam" id="PF07859"/>
    </source>
</evidence>
<dbReference type="EMBL" id="NAJQ01000142">
    <property type="protein sequence ID" value="TKA77245.1"/>
    <property type="molecule type" value="Genomic_DNA"/>
</dbReference>
<dbReference type="InterPro" id="IPR013094">
    <property type="entry name" value="AB_hydrolase_3"/>
</dbReference>
<dbReference type="InterPro" id="IPR029058">
    <property type="entry name" value="AB_hydrolase_fold"/>
</dbReference>
<dbReference type="SUPFAM" id="SSF53474">
    <property type="entry name" value="alpha/beta-Hydrolases"/>
    <property type="match status" value="1"/>
</dbReference>
<dbReference type="OrthoDB" id="19653at2759"/>
<keyword evidence="4" id="KW-1185">Reference proteome</keyword>
<proteinExistence type="predicted"/>
<dbReference type="Gene3D" id="3.40.50.1820">
    <property type="entry name" value="alpha/beta hydrolase"/>
    <property type="match status" value="1"/>
</dbReference>
<evidence type="ECO:0000313" key="4">
    <source>
        <dbReference type="Proteomes" id="UP000309340"/>
    </source>
</evidence>
<organism evidence="3 4">
    <name type="scientific">Friedmanniomyces simplex</name>
    <dbReference type="NCBI Taxonomy" id="329884"/>
    <lineage>
        <taxon>Eukaryota</taxon>
        <taxon>Fungi</taxon>
        <taxon>Dikarya</taxon>
        <taxon>Ascomycota</taxon>
        <taxon>Pezizomycotina</taxon>
        <taxon>Dothideomycetes</taxon>
        <taxon>Dothideomycetidae</taxon>
        <taxon>Mycosphaerellales</taxon>
        <taxon>Teratosphaeriaceae</taxon>
        <taxon>Friedmanniomyces</taxon>
    </lineage>
</organism>
<evidence type="ECO:0000313" key="3">
    <source>
        <dbReference type="EMBL" id="TKA77245.1"/>
    </source>
</evidence>
<name>A0A4U0XQN8_9PEZI</name>
<dbReference type="InterPro" id="IPR050300">
    <property type="entry name" value="GDXG_lipolytic_enzyme"/>
</dbReference>
<accession>A0A4U0XQN8</accession>
<dbReference type="PANTHER" id="PTHR48081">
    <property type="entry name" value="AB HYDROLASE SUPERFAMILY PROTEIN C4A8.06C"/>
    <property type="match status" value="1"/>
</dbReference>
<reference evidence="3 4" key="1">
    <citation type="submission" date="2017-03" db="EMBL/GenBank/DDBJ databases">
        <title>Genomes of endolithic fungi from Antarctica.</title>
        <authorList>
            <person name="Coleine C."/>
            <person name="Masonjones S."/>
            <person name="Stajich J.E."/>
        </authorList>
    </citation>
    <scope>NUCLEOTIDE SEQUENCE [LARGE SCALE GENOMIC DNA]</scope>
    <source>
        <strain evidence="3 4">CCFEE 5184</strain>
    </source>
</reference>
<evidence type="ECO:0000256" key="1">
    <source>
        <dbReference type="ARBA" id="ARBA00022801"/>
    </source>
</evidence>
<gene>
    <name evidence="3" type="ORF">B0A55_06143</name>
</gene>
<dbReference type="AlphaFoldDB" id="A0A4U0XQN8"/>
<dbReference type="Proteomes" id="UP000309340">
    <property type="component" value="Unassembled WGS sequence"/>
</dbReference>
<dbReference type="STRING" id="329884.A0A4U0XQN8"/>
<keyword evidence="1" id="KW-0378">Hydrolase</keyword>